<keyword evidence="2" id="KW-0119">Carbohydrate metabolism</keyword>
<sequence length="355" mass="38917">MPLRLGYKASAEQFGPADLVRFGVAAEDAGFDSVFISDHLQPWRHDGGHAPAALPWLGALGASTDRIVMGTSVLTPTLRYHPAVVAQAFSTLGQLFPGRLVLGIGSGESLNEVPLGIEWPDGKERFARLKEALLLMRQLMTEDRVTFEGNFYRTKLVTIYDRPERPVPIYVGASGPSATRLAGRLADGFITTSGKAESLYSETLLPALSEGAEKAGRTLDDLDLLIEMKVSFDPDAERALRDTANWAALALKPEEKTGIEDPIEMQRLADALPLERAASRWIVSSDPDEHVARIRPYLDLGFRHLVFHAPGVDQERFLRLYGAEVLPRLRALELEQDSARRTGADPVLEGSPAAR</sequence>
<dbReference type="InterPro" id="IPR019944">
    <property type="entry name" value="F420-dep_G6P_DH"/>
</dbReference>
<dbReference type="InterPro" id="IPR050564">
    <property type="entry name" value="F420-G6PD/mer"/>
</dbReference>
<evidence type="ECO:0000256" key="2">
    <source>
        <dbReference type="ARBA" id="ARBA00023277"/>
    </source>
</evidence>
<dbReference type="InterPro" id="IPR019945">
    <property type="entry name" value="F420_G6P_DH-rel"/>
</dbReference>
<dbReference type="RefSeq" id="WP_345039676.1">
    <property type="nucleotide sequence ID" value="NZ_BAABBA010000006.1"/>
</dbReference>
<dbReference type="CDD" id="cd01097">
    <property type="entry name" value="Tetrahydromethanopterin_reductase"/>
    <property type="match status" value="1"/>
</dbReference>
<dbReference type="SUPFAM" id="SSF51679">
    <property type="entry name" value="Bacterial luciferase-like"/>
    <property type="match status" value="1"/>
</dbReference>
<dbReference type="PANTHER" id="PTHR43244:SF1">
    <property type="entry name" value="5,10-METHYLENETETRAHYDROMETHANOPTERIN REDUCTASE"/>
    <property type="match status" value="1"/>
</dbReference>
<dbReference type="Proteomes" id="UP001499841">
    <property type="component" value="Unassembled WGS sequence"/>
</dbReference>
<evidence type="ECO:0000313" key="5">
    <source>
        <dbReference type="Proteomes" id="UP001499841"/>
    </source>
</evidence>
<organism evidence="4 5">
    <name type="scientific">Georgenia daeguensis</name>
    <dbReference type="NCBI Taxonomy" id="908355"/>
    <lineage>
        <taxon>Bacteria</taxon>
        <taxon>Bacillati</taxon>
        <taxon>Actinomycetota</taxon>
        <taxon>Actinomycetes</taxon>
        <taxon>Micrococcales</taxon>
        <taxon>Bogoriellaceae</taxon>
        <taxon>Georgenia</taxon>
    </lineage>
</organism>
<protein>
    <submittedName>
        <fullName evidence="4">Glucose-6-phosphate dehydrogenase (Coenzyme-F420)</fullName>
    </submittedName>
</protein>
<evidence type="ECO:0000256" key="1">
    <source>
        <dbReference type="ARBA" id="ARBA00023002"/>
    </source>
</evidence>
<dbReference type="Gene3D" id="3.20.20.30">
    <property type="entry name" value="Luciferase-like domain"/>
    <property type="match status" value="1"/>
</dbReference>
<dbReference type="InterPro" id="IPR011251">
    <property type="entry name" value="Luciferase-like_dom"/>
</dbReference>
<dbReference type="PANTHER" id="PTHR43244">
    <property type="match status" value="1"/>
</dbReference>
<reference evidence="5" key="1">
    <citation type="journal article" date="2019" name="Int. J. Syst. Evol. Microbiol.">
        <title>The Global Catalogue of Microorganisms (GCM) 10K type strain sequencing project: providing services to taxonomists for standard genome sequencing and annotation.</title>
        <authorList>
            <consortium name="The Broad Institute Genomics Platform"/>
            <consortium name="The Broad Institute Genome Sequencing Center for Infectious Disease"/>
            <person name="Wu L."/>
            <person name="Ma J."/>
        </authorList>
    </citation>
    <scope>NUCLEOTIDE SEQUENCE [LARGE SCALE GENOMIC DNA]</scope>
    <source>
        <strain evidence="5">JCM 17459</strain>
    </source>
</reference>
<dbReference type="NCBIfam" id="TIGR03554">
    <property type="entry name" value="F420_G6P_DH"/>
    <property type="match status" value="1"/>
</dbReference>
<keyword evidence="5" id="KW-1185">Reference proteome</keyword>
<dbReference type="InterPro" id="IPR036661">
    <property type="entry name" value="Luciferase-like_sf"/>
</dbReference>
<dbReference type="Pfam" id="PF00296">
    <property type="entry name" value="Bac_luciferase"/>
    <property type="match status" value="1"/>
</dbReference>
<keyword evidence="1" id="KW-0560">Oxidoreductase</keyword>
<comment type="caution">
    <text evidence="4">The sequence shown here is derived from an EMBL/GenBank/DDBJ whole genome shotgun (WGS) entry which is preliminary data.</text>
</comment>
<gene>
    <name evidence="4" type="primary">fgd</name>
    <name evidence="4" type="ORF">GCM10022262_16180</name>
</gene>
<dbReference type="EMBL" id="BAABBA010000006">
    <property type="protein sequence ID" value="GAA4287259.1"/>
    <property type="molecule type" value="Genomic_DNA"/>
</dbReference>
<name>A0ABP8ETG6_9MICO</name>
<proteinExistence type="predicted"/>
<feature type="domain" description="Luciferase-like" evidence="3">
    <location>
        <begin position="9"/>
        <end position="304"/>
    </location>
</feature>
<evidence type="ECO:0000259" key="3">
    <source>
        <dbReference type="Pfam" id="PF00296"/>
    </source>
</evidence>
<evidence type="ECO:0000313" key="4">
    <source>
        <dbReference type="EMBL" id="GAA4287259.1"/>
    </source>
</evidence>
<dbReference type="NCBIfam" id="TIGR03557">
    <property type="entry name" value="F420_G6P_family"/>
    <property type="match status" value="1"/>
</dbReference>
<accession>A0ABP8ETG6</accession>